<name>I3YZV6_AEQSU</name>
<gene>
    <name evidence="9" type="ordered locus">Aeqsu_3087</name>
</gene>
<dbReference type="Pfam" id="PF13715">
    <property type="entry name" value="CarbopepD_reg_2"/>
    <property type="match status" value="1"/>
</dbReference>
<dbReference type="PROSITE" id="PS52016">
    <property type="entry name" value="TONB_DEPENDENT_REC_3"/>
    <property type="match status" value="1"/>
</dbReference>
<dbReference type="InterPro" id="IPR008969">
    <property type="entry name" value="CarboxyPept-like_regulatory"/>
</dbReference>
<dbReference type="Proteomes" id="UP000006049">
    <property type="component" value="Chromosome"/>
</dbReference>
<dbReference type="SUPFAM" id="SSF56935">
    <property type="entry name" value="Porins"/>
    <property type="match status" value="1"/>
</dbReference>
<dbReference type="InterPro" id="IPR039426">
    <property type="entry name" value="TonB-dep_rcpt-like"/>
</dbReference>
<organism evidence="9 10">
    <name type="scientific">Aequorivita sublithincola (strain DSM 14238 / LMG 21431 / ACAM 643 / 9-3)</name>
    <dbReference type="NCBI Taxonomy" id="746697"/>
    <lineage>
        <taxon>Bacteria</taxon>
        <taxon>Pseudomonadati</taxon>
        <taxon>Bacteroidota</taxon>
        <taxon>Flavobacteriia</taxon>
        <taxon>Flavobacteriales</taxon>
        <taxon>Flavobacteriaceae</taxon>
        <taxon>Aequorivita</taxon>
    </lineage>
</organism>
<evidence type="ECO:0000256" key="3">
    <source>
        <dbReference type="ARBA" id="ARBA00022452"/>
    </source>
</evidence>
<evidence type="ECO:0000256" key="6">
    <source>
        <dbReference type="ARBA" id="ARBA00023237"/>
    </source>
</evidence>
<dbReference type="PATRIC" id="fig|746697.3.peg.3145"/>
<protein>
    <submittedName>
        <fullName evidence="9">TonB-linked outer membrane protein, SusC/RagA family</fullName>
    </submittedName>
</protein>
<dbReference type="RefSeq" id="WP_014783773.1">
    <property type="nucleotide sequence ID" value="NC_018013.1"/>
</dbReference>
<evidence type="ECO:0000313" key="9">
    <source>
        <dbReference type="EMBL" id="AFL82524.1"/>
    </source>
</evidence>
<evidence type="ECO:0000259" key="8">
    <source>
        <dbReference type="Pfam" id="PF07715"/>
    </source>
</evidence>
<dbReference type="InterPro" id="IPR023996">
    <property type="entry name" value="TonB-dep_OMP_SusC/RagA"/>
</dbReference>
<dbReference type="GO" id="GO:0009279">
    <property type="term" value="C:cell outer membrane"/>
    <property type="evidence" value="ECO:0007669"/>
    <property type="project" value="UniProtKB-SubCell"/>
</dbReference>
<dbReference type="OrthoDB" id="9768177at2"/>
<evidence type="ECO:0000313" key="10">
    <source>
        <dbReference type="Proteomes" id="UP000006049"/>
    </source>
</evidence>
<keyword evidence="6 7" id="KW-0998">Cell outer membrane</keyword>
<dbReference type="KEGG" id="asl:Aeqsu_3087"/>
<dbReference type="eggNOG" id="COG1629">
    <property type="taxonomic scope" value="Bacteria"/>
</dbReference>
<keyword evidence="4 7" id="KW-0812">Transmembrane</keyword>
<comment type="subcellular location">
    <subcellularLocation>
        <location evidence="1 7">Cell outer membrane</location>
        <topology evidence="1 7">Multi-pass membrane protein</topology>
    </subcellularLocation>
</comment>
<dbReference type="Gene3D" id="2.40.170.20">
    <property type="entry name" value="TonB-dependent receptor, beta-barrel domain"/>
    <property type="match status" value="1"/>
</dbReference>
<evidence type="ECO:0000256" key="1">
    <source>
        <dbReference type="ARBA" id="ARBA00004571"/>
    </source>
</evidence>
<dbReference type="Pfam" id="PF07715">
    <property type="entry name" value="Plug"/>
    <property type="match status" value="1"/>
</dbReference>
<proteinExistence type="inferred from homology"/>
<dbReference type="SUPFAM" id="SSF49464">
    <property type="entry name" value="Carboxypeptidase regulatory domain-like"/>
    <property type="match status" value="1"/>
</dbReference>
<keyword evidence="2 7" id="KW-0813">Transport</keyword>
<sequence>MKIKLIKVLVIQASHLPKIILRTILFLVCTTIFSFSPNPLISQNPKITIDKDKAVTIYEVLEIIGNQTECTFIYQSDIFKELPKIDLKKGIIKVNELLKQCLPPSDFSIITTKNNYITITRRSGKVSQQNNIKGVVTDSLGIGMAGVNIFIKNTAKGTQSNLDGQYTVIAHPSDTLVFTYLGFKPQEIMVGNRSILNVVMVLDATALDQVVINAGYYKVSDREKTGSIVRVTAAEIEKQPVSNPLATLQGRLTGVEVIQNSGVPGGGFDIRIRGRNSIRVDGNDPLYIVDGVPYPSASLGVNTISAVLGGTQSALNGISPTDIESIEILKDADATAIYGSRGANGVVLITTKKGKAGKTQFSVSQESGVGTITRTQKLLNTEQYLQLRKEAFANDGITTYPFYEYDINGTWDQNRYTDWQKVLLGGTAYFTRTQASVSGGNEETRFLLRGSHQKETTVFPGDFDYKKNAVLGSLNHQTKDKKFRVHFSGNYVSDRNNLPATSFIFLSRSLAPNAPALYDDNGELNWEDGTFRNPLAQLNAAYLSKTDNLIGSGFIEYQPFKNLWLKTNLGYNSINLEESRTSPNTLFDPAFGLDSSNSSITVNNARRTSWIVEPQLEYELKFDKAKIEVLIGSSFQSENSRRTIRFAEGFTTNALINDPSAAASISIKSFTDDEYRYNAIFGRVNLNWAKKYILNLTGRRDGSSRFGPGKQFANFGAVGAAWLFGEEPLIEEAIPFLSFGKFHGSYGTSGNDQIGNYKYLNTYVGSGISYEGIPGLEPSQLYNPIFGWETNRKLEFGVEIGILKDRVLLASTYYRNRSSNQLVGIPLPGTTGFTSVNSNLDATVQNSGLEMELNTVNLNSKNLKWTTGINLSIPRNKLISFPGLEESTYANDLVIGEPLDIEILYNYLGVDPTTGLYTFQDYDGDGTITSPNDLKKAVYRGVNYYGGLVNTLTYKNISLDFLLQFVKQTGWTYETSNSMPGTGSNQPIDILNHWQNPGDNSNNQLLSAGYLDAPYIAFDKYQHSSGVIGDASYMRLKNASLSYRVPKNNLGIDCRIYIQGQNLFTVTNYKGADPESRNTSQLPPLKMWSLGTEIKF</sequence>
<dbReference type="HOGENOM" id="CLU_004317_0_1_10"/>
<comment type="similarity">
    <text evidence="7">Belongs to the TonB-dependent receptor family.</text>
</comment>
<dbReference type="STRING" id="746697.Aeqsu_3087"/>
<feature type="domain" description="TonB-dependent receptor plug" evidence="8">
    <location>
        <begin position="222"/>
        <end position="346"/>
    </location>
</feature>
<dbReference type="InterPro" id="IPR037066">
    <property type="entry name" value="Plug_dom_sf"/>
</dbReference>
<dbReference type="EMBL" id="CP003280">
    <property type="protein sequence ID" value="AFL82524.1"/>
    <property type="molecule type" value="Genomic_DNA"/>
</dbReference>
<dbReference type="NCBIfam" id="TIGR04056">
    <property type="entry name" value="OMP_RagA_SusC"/>
    <property type="match status" value="1"/>
</dbReference>
<dbReference type="AlphaFoldDB" id="I3YZV6"/>
<keyword evidence="5 7" id="KW-0472">Membrane</keyword>
<evidence type="ECO:0000256" key="4">
    <source>
        <dbReference type="ARBA" id="ARBA00022692"/>
    </source>
</evidence>
<dbReference type="NCBIfam" id="TIGR04057">
    <property type="entry name" value="SusC_RagA_signa"/>
    <property type="match status" value="1"/>
</dbReference>
<reference evidence="9 10" key="1">
    <citation type="submission" date="2012-06" db="EMBL/GenBank/DDBJ databases">
        <title>The complete genome of Aequorivita sublithincola DSM 14238.</title>
        <authorList>
            <consortium name="US DOE Joint Genome Institute (JGI-PGF)"/>
            <person name="Lucas S."/>
            <person name="Copeland A."/>
            <person name="Lapidus A."/>
            <person name="Goodwin L."/>
            <person name="Pitluck S."/>
            <person name="Peters L."/>
            <person name="Munk A.C.C."/>
            <person name="Kyrpides N."/>
            <person name="Mavromatis K."/>
            <person name="Pagani I."/>
            <person name="Ivanova N."/>
            <person name="Ovchinnikova G."/>
            <person name="Zeytun A."/>
            <person name="Detter J.C."/>
            <person name="Han C."/>
            <person name="Land M."/>
            <person name="Hauser L."/>
            <person name="Markowitz V."/>
            <person name="Cheng J.-F."/>
            <person name="Hugenholtz P."/>
            <person name="Woyke T."/>
            <person name="Wu D."/>
            <person name="Tindall B."/>
            <person name="Faehnrich R."/>
            <person name="Brambilla E."/>
            <person name="Klenk H.-P."/>
            <person name="Eisen J.A."/>
        </authorList>
    </citation>
    <scope>NUCLEOTIDE SEQUENCE [LARGE SCALE GENOMIC DNA]</scope>
    <source>
        <strain evidence="10">DSM 14238 / LMG 21431 / ACAM 643 / 9-3</strain>
    </source>
</reference>
<dbReference type="InterPro" id="IPR023997">
    <property type="entry name" value="TonB-dep_OMP_SusC/RagA_CS"/>
</dbReference>
<keyword evidence="3 7" id="KW-1134">Transmembrane beta strand</keyword>
<evidence type="ECO:0000256" key="7">
    <source>
        <dbReference type="PROSITE-ProRule" id="PRU01360"/>
    </source>
</evidence>
<accession>I3YZV6</accession>
<dbReference type="InterPro" id="IPR012910">
    <property type="entry name" value="Plug_dom"/>
</dbReference>
<keyword evidence="10" id="KW-1185">Reference proteome</keyword>
<dbReference type="InterPro" id="IPR036942">
    <property type="entry name" value="Beta-barrel_TonB_sf"/>
</dbReference>
<evidence type="ECO:0000256" key="2">
    <source>
        <dbReference type="ARBA" id="ARBA00022448"/>
    </source>
</evidence>
<evidence type="ECO:0000256" key="5">
    <source>
        <dbReference type="ARBA" id="ARBA00023136"/>
    </source>
</evidence>
<dbReference type="Gene3D" id="2.170.130.10">
    <property type="entry name" value="TonB-dependent receptor, plug domain"/>
    <property type="match status" value="1"/>
</dbReference>